<dbReference type="STRING" id="930991.A0A0D0BZP1"/>
<evidence type="ECO:0000256" key="1">
    <source>
        <dbReference type="ARBA" id="ARBA00022729"/>
    </source>
</evidence>
<keyword evidence="5" id="KW-1185">Reference proteome</keyword>
<dbReference type="OrthoDB" id="2576580at2759"/>
<keyword evidence="1 2" id="KW-0732">Signal</keyword>
<evidence type="ECO:0000256" key="2">
    <source>
        <dbReference type="SAM" id="SignalP"/>
    </source>
</evidence>
<evidence type="ECO:0000259" key="3">
    <source>
        <dbReference type="Pfam" id="PF10342"/>
    </source>
</evidence>
<organism evidence="4 5">
    <name type="scientific">Paxillus rubicundulus Ve08.2h10</name>
    <dbReference type="NCBI Taxonomy" id="930991"/>
    <lineage>
        <taxon>Eukaryota</taxon>
        <taxon>Fungi</taxon>
        <taxon>Dikarya</taxon>
        <taxon>Basidiomycota</taxon>
        <taxon>Agaricomycotina</taxon>
        <taxon>Agaricomycetes</taxon>
        <taxon>Agaricomycetidae</taxon>
        <taxon>Boletales</taxon>
        <taxon>Paxilineae</taxon>
        <taxon>Paxillaceae</taxon>
        <taxon>Paxillus</taxon>
    </lineage>
</organism>
<dbReference type="InterPro" id="IPR018466">
    <property type="entry name" value="Kre9/Knh1-like_N"/>
</dbReference>
<evidence type="ECO:0000313" key="4">
    <source>
        <dbReference type="EMBL" id="KIK76522.1"/>
    </source>
</evidence>
<feature type="chain" id="PRO_5002208409" evidence="2">
    <location>
        <begin position="19"/>
        <end position="176"/>
    </location>
</feature>
<reference evidence="5" key="2">
    <citation type="submission" date="2015-01" db="EMBL/GenBank/DDBJ databases">
        <title>Evolutionary Origins and Diversification of the Mycorrhizal Mutualists.</title>
        <authorList>
            <consortium name="DOE Joint Genome Institute"/>
            <consortium name="Mycorrhizal Genomics Consortium"/>
            <person name="Kohler A."/>
            <person name="Kuo A."/>
            <person name="Nagy L.G."/>
            <person name="Floudas D."/>
            <person name="Copeland A."/>
            <person name="Barry K.W."/>
            <person name="Cichocki N."/>
            <person name="Veneault-Fourrey C."/>
            <person name="LaButti K."/>
            <person name="Lindquist E.A."/>
            <person name="Lipzen A."/>
            <person name="Lundell T."/>
            <person name="Morin E."/>
            <person name="Murat C."/>
            <person name="Riley R."/>
            <person name="Ohm R."/>
            <person name="Sun H."/>
            <person name="Tunlid A."/>
            <person name="Henrissat B."/>
            <person name="Grigoriev I.V."/>
            <person name="Hibbett D.S."/>
            <person name="Martin F."/>
        </authorList>
    </citation>
    <scope>NUCLEOTIDE SEQUENCE [LARGE SCALE GENOMIC DNA]</scope>
    <source>
        <strain evidence="5">Ve08.2h10</strain>
    </source>
</reference>
<dbReference type="InParanoid" id="A0A0D0BZP1"/>
<reference evidence="4 5" key="1">
    <citation type="submission" date="2014-04" db="EMBL/GenBank/DDBJ databases">
        <authorList>
            <consortium name="DOE Joint Genome Institute"/>
            <person name="Kuo A."/>
            <person name="Kohler A."/>
            <person name="Jargeat P."/>
            <person name="Nagy L.G."/>
            <person name="Floudas D."/>
            <person name="Copeland A."/>
            <person name="Barry K.W."/>
            <person name="Cichocki N."/>
            <person name="Veneault-Fourrey C."/>
            <person name="LaButti K."/>
            <person name="Lindquist E.A."/>
            <person name="Lipzen A."/>
            <person name="Lundell T."/>
            <person name="Morin E."/>
            <person name="Murat C."/>
            <person name="Sun H."/>
            <person name="Tunlid A."/>
            <person name="Henrissat B."/>
            <person name="Grigoriev I.V."/>
            <person name="Hibbett D.S."/>
            <person name="Martin F."/>
            <person name="Nordberg H.P."/>
            <person name="Cantor M.N."/>
            <person name="Hua S.X."/>
        </authorList>
    </citation>
    <scope>NUCLEOTIDE SEQUENCE [LARGE SCALE GENOMIC DNA]</scope>
    <source>
        <strain evidence="4 5">Ve08.2h10</strain>
    </source>
</reference>
<feature type="signal peptide" evidence="2">
    <location>
        <begin position="1"/>
        <end position="18"/>
    </location>
</feature>
<accession>A0A0D0BZP1</accession>
<dbReference type="Proteomes" id="UP000054538">
    <property type="component" value="Unassembled WGS sequence"/>
</dbReference>
<feature type="domain" description="Yeast cell wall synthesis Kre9/Knh1-like N-terminal" evidence="3">
    <location>
        <begin position="24"/>
        <end position="117"/>
    </location>
</feature>
<dbReference type="AlphaFoldDB" id="A0A0D0BZP1"/>
<gene>
    <name evidence="4" type="ORF">PAXRUDRAFT_835341</name>
</gene>
<dbReference type="EMBL" id="KN827439">
    <property type="protein sequence ID" value="KIK76522.1"/>
    <property type="molecule type" value="Genomic_DNA"/>
</dbReference>
<dbReference type="Pfam" id="PF10342">
    <property type="entry name" value="Kre9_KNH"/>
    <property type="match status" value="1"/>
</dbReference>
<dbReference type="HOGENOM" id="CLU_099094_1_0_1"/>
<evidence type="ECO:0000313" key="5">
    <source>
        <dbReference type="Proteomes" id="UP000054538"/>
    </source>
</evidence>
<sequence>MLGRILLAAAALASAASAQLTITNPSADSWWVAQSANTLAWTCNTSPYQTYTVVLTNSNPSILSGPLAIIAIQQNYDCSETITQQQSAQPAATGYVIQLTNPLNNTEVYAASEPFEIKALGSAYPASSSAAASATVGGTSTSTGASPASTTGAAVANYIPVGMSMAAALLLGLVVA</sequence>
<protein>
    <submittedName>
        <fullName evidence="4">Unplaced genomic scaffold scaffold_2617, whole genome shotgun sequence</fullName>
    </submittedName>
</protein>
<proteinExistence type="predicted"/>
<name>A0A0D0BZP1_9AGAM</name>